<accession>A0A800MTM9</accession>
<dbReference type="Pfam" id="PF08721">
    <property type="entry name" value="Tn7_Tnp_TnsA_C"/>
    <property type="match status" value="1"/>
</dbReference>
<dbReference type="Gene3D" id="1.10.10.10">
    <property type="entry name" value="Winged helix-like DNA-binding domain superfamily/Winged helix DNA-binding domain"/>
    <property type="match status" value="1"/>
</dbReference>
<dbReference type="OrthoDB" id="5291587at2"/>
<evidence type="ECO:0000259" key="2">
    <source>
        <dbReference type="Pfam" id="PF08722"/>
    </source>
</evidence>
<dbReference type="SUPFAM" id="SSF52980">
    <property type="entry name" value="Restriction endonuclease-like"/>
    <property type="match status" value="1"/>
</dbReference>
<dbReference type="InterPro" id="IPR011335">
    <property type="entry name" value="Restrct_endonuc-II-like"/>
</dbReference>
<proteinExistence type="predicted"/>
<dbReference type="InterPro" id="IPR014832">
    <property type="entry name" value="TnsA_C"/>
</dbReference>
<dbReference type="Proteomes" id="UP000465778">
    <property type="component" value="Unassembled WGS sequence"/>
</dbReference>
<name>A0A800MTM9_CYTFI</name>
<protein>
    <recommendedName>
        <fullName evidence="5">Heteromeric transposase endonuclease subunit TnsA</fullName>
    </recommendedName>
</protein>
<comment type="caution">
    <text evidence="3">The sequence shown here is derived from an EMBL/GenBank/DDBJ whole genome shotgun (WGS) entry which is preliminary data.</text>
</comment>
<dbReference type="EMBL" id="VDEM01000066">
    <property type="protein sequence ID" value="KAF0822192.1"/>
    <property type="molecule type" value="Genomic_DNA"/>
</dbReference>
<dbReference type="InterPro" id="IPR011856">
    <property type="entry name" value="tRNA_endonuc-like_dom_sf"/>
</dbReference>
<dbReference type="GO" id="GO:0003676">
    <property type="term" value="F:nucleic acid binding"/>
    <property type="evidence" value="ECO:0007669"/>
    <property type="project" value="InterPro"/>
</dbReference>
<dbReference type="AlphaFoldDB" id="A0A800MTM9"/>
<evidence type="ECO:0000313" key="4">
    <source>
        <dbReference type="Proteomes" id="UP000465778"/>
    </source>
</evidence>
<dbReference type="RefSeq" id="WP_100332922.1">
    <property type="nucleotide sequence ID" value="NZ_JBALOT010000012.1"/>
</dbReference>
<dbReference type="InterPro" id="IPR014833">
    <property type="entry name" value="TnsA_N"/>
</dbReference>
<dbReference type="CDD" id="cd22362">
    <property type="entry name" value="TnsA_endonuclease-like"/>
    <property type="match status" value="1"/>
</dbReference>
<feature type="domain" description="TnsA endonuclease N-terminal" evidence="2">
    <location>
        <begin position="74"/>
        <end position="170"/>
    </location>
</feature>
<feature type="domain" description="TnsA endonuclease C-terminal" evidence="1">
    <location>
        <begin position="172"/>
        <end position="254"/>
    </location>
</feature>
<organism evidence="3 4">
    <name type="scientific">Cytobacillus firmus</name>
    <name type="common">Bacillus firmus</name>
    <dbReference type="NCBI Taxonomy" id="1399"/>
    <lineage>
        <taxon>Bacteria</taxon>
        <taxon>Bacillati</taxon>
        <taxon>Bacillota</taxon>
        <taxon>Bacilli</taxon>
        <taxon>Bacillales</taxon>
        <taxon>Bacillaceae</taxon>
        <taxon>Cytobacillus</taxon>
    </lineage>
</organism>
<evidence type="ECO:0000313" key="3">
    <source>
        <dbReference type="EMBL" id="KAF0822192.1"/>
    </source>
</evidence>
<evidence type="ECO:0008006" key="5">
    <source>
        <dbReference type="Google" id="ProtNLM"/>
    </source>
</evidence>
<reference evidence="3 4" key="1">
    <citation type="journal article" date="2020" name="G3 (Bethesda)">
        <title>Whole Genome Sequencing and Comparative Genomics of Two Nematicidal Bacillus Strains Reveals a Wide Range of Possible Virulence Factors.</title>
        <authorList>
            <person name="Susic N."/>
            <person name="Janezic S."/>
            <person name="Rupnik M."/>
            <person name="Geric Stare B."/>
        </authorList>
    </citation>
    <scope>NUCLEOTIDE SEQUENCE [LARGE SCALE GENOMIC DNA]</scope>
    <source>
        <strain evidence="3 4">I-1582</strain>
    </source>
</reference>
<gene>
    <name evidence="3" type="ORF">KIS1582_4058</name>
</gene>
<dbReference type="InterPro" id="IPR036388">
    <property type="entry name" value="WH-like_DNA-bd_sf"/>
</dbReference>
<dbReference type="Pfam" id="PF08722">
    <property type="entry name" value="Tn7_TnsA-like_N"/>
    <property type="match status" value="1"/>
</dbReference>
<dbReference type="Gene3D" id="3.40.1350.10">
    <property type="match status" value="1"/>
</dbReference>
<sequence length="283" mass="33204">MTKRNQSWNENKYNRFIKEGRGQGAGKEYKPWLTIQDFPSMGRVSRILGWKSGRVHHFFSDLQARYFYMLEWEDTVVDIREHYPLLDLEDAIQHKSDLNFKLFTDKDSGYPYTLSTNFLITINRADGVNLQLARSIKMASELEKKKTLERLEIERRYWTEKGIDWGVVTQKEISNVLAKNIEWVHSCLYSYAERGFTQDELIYLGNSLIERLVDAKHSIRKITADFDKEFNYDSGTALFVFKFLIASKQIGIDMTNQIDVNLSNPTIEVKSRVTNEEVKRKCL</sequence>
<evidence type="ECO:0000259" key="1">
    <source>
        <dbReference type="Pfam" id="PF08721"/>
    </source>
</evidence>